<keyword evidence="3" id="KW-1185">Reference proteome</keyword>
<keyword evidence="1" id="KW-0472">Membrane</keyword>
<keyword evidence="1" id="KW-1133">Transmembrane helix</keyword>
<accession>A0ABU3GVX4</accession>
<evidence type="ECO:0000313" key="2">
    <source>
        <dbReference type="EMBL" id="MDT3403751.1"/>
    </source>
</evidence>
<dbReference type="EMBL" id="JAVLVU010000001">
    <property type="protein sequence ID" value="MDT3403751.1"/>
    <property type="molecule type" value="Genomic_DNA"/>
</dbReference>
<reference evidence="3" key="1">
    <citation type="submission" date="2023-07" db="EMBL/GenBank/DDBJ databases">
        <title>Functional and genomic diversity of the sorghum phyllosphere microbiome.</title>
        <authorList>
            <person name="Shade A."/>
        </authorList>
    </citation>
    <scope>NUCLEOTIDE SEQUENCE [LARGE SCALE GENOMIC DNA]</scope>
    <source>
        <strain evidence="3">SORGH_AS_0422</strain>
    </source>
</reference>
<gene>
    <name evidence="2" type="ORF">QE417_002823</name>
</gene>
<evidence type="ECO:0000256" key="1">
    <source>
        <dbReference type="SAM" id="Phobius"/>
    </source>
</evidence>
<evidence type="ECO:0000313" key="3">
    <source>
        <dbReference type="Proteomes" id="UP001258315"/>
    </source>
</evidence>
<protein>
    <submittedName>
        <fullName evidence="2">Uncharacterized protein</fullName>
    </submittedName>
</protein>
<keyword evidence="1" id="KW-0812">Transmembrane</keyword>
<sequence>MIFSNMAAGKNKATVYFLGALLVIIWGTIFYRVYDALQGDDDMVIPQTSAPVKKEVMNDRAIVKDTATLKLNYRNPFATAEHKASATDTSVISVSKLIKPVQTAQGFNRSVITGPAAINWSFIQFTGYIRNPRTKKLLALVTINGKPQMLSEGETAGAVKLLKNYKDSIKVSYQNHTKYIQVSSGS</sequence>
<organism evidence="2 3">
    <name type="scientific">Mucilaginibacter terrae</name>
    <dbReference type="NCBI Taxonomy" id="1955052"/>
    <lineage>
        <taxon>Bacteria</taxon>
        <taxon>Pseudomonadati</taxon>
        <taxon>Bacteroidota</taxon>
        <taxon>Sphingobacteriia</taxon>
        <taxon>Sphingobacteriales</taxon>
        <taxon>Sphingobacteriaceae</taxon>
        <taxon>Mucilaginibacter</taxon>
    </lineage>
</organism>
<feature type="transmembrane region" description="Helical" evidence="1">
    <location>
        <begin position="15"/>
        <end position="34"/>
    </location>
</feature>
<comment type="caution">
    <text evidence="2">The sequence shown here is derived from an EMBL/GenBank/DDBJ whole genome shotgun (WGS) entry which is preliminary data.</text>
</comment>
<dbReference type="Proteomes" id="UP001258315">
    <property type="component" value="Unassembled WGS sequence"/>
</dbReference>
<name>A0ABU3GVX4_9SPHI</name>
<proteinExistence type="predicted"/>
<dbReference type="RefSeq" id="WP_311951038.1">
    <property type="nucleotide sequence ID" value="NZ_JAVLVU010000001.1"/>
</dbReference>